<dbReference type="InterPro" id="IPR024983">
    <property type="entry name" value="CHAT_dom"/>
</dbReference>
<dbReference type="PANTHER" id="PTHR10098">
    <property type="entry name" value="RAPSYN-RELATED"/>
    <property type="match status" value="1"/>
</dbReference>
<dbReference type="Pfam" id="PF12770">
    <property type="entry name" value="CHAT"/>
    <property type="match status" value="1"/>
</dbReference>
<evidence type="ECO:0000313" key="4">
    <source>
        <dbReference type="EMBL" id="OBQ36330.1"/>
    </source>
</evidence>
<organism evidence="4 5">
    <name type="scientific">Aphanizomenon flos-aquae WA102</name>
    <dbReference type="NCBI Taxonomy" id="1710896"/>
    <lineage>
        <taxon>Bacteria</taxon>
        <taxon>Bacillati</taxon>
        <taxon>Cyanobacteriota</taxon>
        <taxon>Cyanophyceae</taxon>
        <taxon>Nostocales</taxon>
        <taxon>Aphanizomenonaceae</taxon>
        <taxon>Aphanizomenon</taxon>
    </lineage>
</organism>
<keyword evidence="1" id="KW-0802">TPR repeat</keyword>
<dbReference type="Pfam" id="PF13374">
    <property type="entry name" value="TPR_10"/>
    <property type="match status" value="1"/>
</dbReference>
<gene>
    <name evidence="4" type="ORF">AN484_25750</name>
</gene>
<feature type="coiled-coil region" evidence="2">
    <location>
        <begin position="357"/>
        <end position="406"/>
    </location>
</feature>
<feature type="repeat" description="TPR" evidence="1">
    <location>
        <begin position="103"/>
        <end position="136"/>
    </location>
</feature>
<name>A0A1B7WH66_APHFL</name>
<feature type="repeat" description="TPR" evidence="1">
    <location>
        <begin position="183"/>
        <end position="216"/>
    </location>
</feature>
<evidence type="ECO:0000256" key="1">
    <source>
        <dbReference type="PROSITE-ProRule" id="PRU00339"/>
    </source>
</evidence>
<reference evidence="4 5" key="1">
    <citation type="submission" date="2015-09" db="EMBL/GenBank/DDBJ databases">
        <title>Aphanizomenon flos-aquae WA102.</title>
        <authorList>
            <person name="Driscoll C."/>
        </authorList>
    </citation>
    <scope>NUCLEOTIDE SEQUENCE [LARGE SCALE GENOMIC DNA]</scope>
    <source>
        <strain evidence="4">WA102</strain>
    </source>
</reference>
<dbReference type="AlphaFoldDB" id="A0A1B7WH66"/>
<dbReference type="InterPro" id="IPR019734">
    <property type="entry name" value="TPR_rpt"/>
</dbReference>
<proteinExistence type="predicted"/>
<sequence>MAKDDLLKIAQSPAATKENAERVFDEGMKLYQQGSAESLRQAIQKSQEARLLYRAVGDRRGEATTLNNIGRVYSALGEKQKALDYYNEALPILRAVGDRGGEATTLNNIGAVYSALGEKQKALVFYNQALPISRAVGDRGGEAVTLNNIGAVYDALGEKQKALDYYNQALPIVRAVGDRGGEATTLNNIGAVYDDLGEKQKALDYYNQALPILRAVGNRGVEATTLNNIGAVYDALGEKQKALDYYNQALPIVRAVGDRGGEAKTLNNIGSVYRDTKKPLEAIKNLEQSVNLILQLRSGVARENRQTFLDSEGSPAIALIDLLITENQPKEAFTYANLATVADLADYSRLVNVKIANPEAQAAIDKWNQDNRELESLRKDLQQKFSEQLSAKVNKLQEDLNKQAENIRKRFVEIADLFETKPTDIAQLQANISPGTTVIQPVILKNDIALFLLTRDKIKVIKVPLPAKFDDLLTKTSQSLSNRYSENYLENLEELHKLLISPLEKEIQATKPKQISIIATGKLRYIPFEALYDGNQYLIEKYPISYLTRLSSRSLQITTTSNTPTARKVLAFGNPKP</sequence>
<feature type="repeat" description="TPR" evidence="1">
    <location>
        <begin position="143"/>
        <end position="176"/>
    </location>
</feature>
<dbReference type="EMBL" id="LJOW01000319">
    <property type="protein sequence ID" value="OBQ36330.1"/>
    <property type="molecule type" value="Genomic_DNA"/>
</dbReference>
<comment type="caution">
    <text evidence="4">The sequence shown here is derived from an EMBL/GenBank/DDBJ whole genome shotgun (WGS) entry which is preliminary data.</text>
</comment>
<dbReference type="PROSITE" id="PS50005">
    <property type="entry name" value="TPR"/>
    <property type="match status" value="5"/>
</dbReference>
<feature type="repeat" description="TPR" evidence="1">
    <location>
        <begin position="63"/>
        <end position="96"/>
    </location>
</feature>
<dbReference type="InterPro" id="IPR011990">
    <property type="entry name" value="TPR-like_helical_dom_sf"/>
</dbReference>
<accession>A0A1B7WH66</accession>
<dbReference type="PANTHER" id="PTHR10098:SF108">
    <property type="entry name" value="TETRATRICOPEPTIDE REPEAT PROTEIN 28"/>
    <property type="match status" value="1"/>
</dbReference>
<feature type="domain" description="CHAT" evidence="3">
    <location>
        <begin position="491"/>
        <end position="576"/>
    </location>
</feature>
<feature type="non-terminal residue" evidence="4">
    <location>
        <position position="577"/>
    </location>
</feature>
<dbReference type="Pfam" id="PF13424">
    <property type="entry name" value="TPR_12"/>
    <property type="match status" value="3"/>
</dbReference>
<evidence type="ECO:0000256" key="2">
    <source>
        <dbReference type="SAM" id="Coils"/>
    </source>
</evidence>
<evidence type="ECO:0000259" key="3">
    <source>
        <dbReference type="Pfam" id="PF12770"/>
    </source>
</evidence>
<evidence type="ECO:0000313" key="5">
    <source>
        <dbReference type="Proteomes" id="UP000092093"/>
    </source>
</evidence>
<dbReference type="Gene3D" id="1.25.40.10">
    <property type="entry name" value="Tetratricopeptide repeat domain"/>
    <property type="match status" value="2"/>
</dbReference>
<dbReference type="Proteomes" id="UP000092093">
    <property type="component" value="Unassembled WGS sequence"/>
</dbReference>
<keyword evidence="2" id="KW-0175">Coiled coil</keyword>
<dbReference type="SMART" id="SM00028">
    <property type="entry name" value="TPR"/>
    <property type="match status" value="6"/>
</dbReference>
<dbReference type="SUPFAM" id="SSF48452">
    <property type="entry name" value="TPR-like"/>
    <property type="match status" value="2"/>
</dbReference>
<protein>
    <recommendedName>
        <fullName evidence="3">CHAT domain-containing protein</fullName>
    </recommendedName>
</protein>
<feature type="repeat" description="TPR" evidence="1">
    <location>
        <begin position="223"/>
        <end position="256"/>
    </location>
</feature>